<evidence type="ECO:0000313" key="1">
    <source>
        <dbReference type="EMBL" id="KAG7439853.1"/>
    </source>
</evidence>
<evidence type="ECO:0000313" key="2">
    <source>
        <dbReference type="Proteomes" id="UP000812287"/>
    </source>
</evidence>
<proteinExistence type="predicted"/>
<accession>A0A9P7VFY2</accession>
<comment type="caution">
    <text evidence="1">The sequence shown here is derived from an EMBL/GenBank/DDBJ whole genome shotgun (WGS) entry which is preliminary data.</text>
</comment>
<dbReference type="AlphaFoldDB" id="A0A9P7VFY2"/>
<reference evidence="1" key="1">
    <citation type="submission" date="2020-11" db="EMBL/GenBank/DDBJ databases">
        <title>Adaptations for nitrogen fixation in a non-lichenized fungal sporocarp promotes dispersal by wood-feeding termites.</title>
        <authorList>
            <consortium name="DOE Joint Genome Institute"/>
            <person name="Koch R.A."/>
            <person name="Yoon G."/>
            <person name="Arayal U."/>
            <person name="Lail K."/>
            <person name="Amirebrahimi M."/>
            <person name="Labutti K."/>
            <person name="Lipzen A."/>
            <person name="Riley R."/>
            <person name="Barry K."/>
            <person name="Henrissat B."/>
            <person name="Grigoriev I.V."/>
            <person name="Herr J.R."/>
            <person name="Aime M.C."/>
        </authorList>
    </citation>
    <scope>NUCLEOTIDE SEQUENCE</scope>
    <source>
        <strain evidence="1">MCA 3950</strain>
    </source>
</reference>
<protein>
    <submittedName>
        <fullName evidence="1">Uncharacterized protein</fullName>
    </submittedName>
</protein>
<name>A0A9P7VFY2_9AGAR</name>
<dbReference type="RefSeq" id="XP_043033353.1">
    <property type="nucleotide sequence ID" value="XM_043178062.1"/>
</dbReference>
<sequence>MVSVILGSCVENRSDSPYFIASLLKHNCVTTTKFRSSRKLYKKYRPRNGTVDHIPVTLTVHGRFPDDNDRMNTYTAVFWVIGGAHGTEPHPYPQYISTVLRLRCTFLRVRNKGGGLKFSLSQKGKLRSLRRGARSPADVLAFSPQQRPFTYPVFVCEAWVCKALSSFCFDRYASVLVSGFIPARLVPLWVEETATRQDIFSASDRSAGQLACFNLNLYVVQHTHIPALSSSRLRLPP</sequence>
<dbReference type="Proteomes" id="UP000812287">
    <property type="component" value="Unassembled WGS sequence"/>
</dbReference>
<gene>
    <name evidence="1" type="ORF">BT62DRAFT_1013396</name>
</gene>
<dbReference type="EMBL" id="MU250582">
    <property type="protein sequence ID" value="KAG7439853.1"/>
    <property type="molecule type" value="Genomic_DNA"/>
</dbReference>
<keyword evidence="2" id="KW-1185">Reference proteome</keyword>
<dbReference type="GeneID" id="66100349"/>
<organism evidence="1 2">
    <name type="scientific">Guyanagaster necrorhizus</name>
    <dbReference type="NCBI Taxonomy" id="856835"/>
    <lineage>
        <taxon>Eukaryota</taxon>
        <taxon>Fungi</taxon>
        <taxon>Dikarya</taxon>
        <taxon>Basidiomycota</taxon>
        <taxon>Agaricomycotina</taxon>
        <taxon>Agaricomycetes</taxon>
        <taxon>Agaricomycetidae</taxon>
        <taxon>Agaricales</taxon>
        <taxon>Marasmiineae</taxon>
        <taxon>Physalacriaceae</taxon>
        <taxon>Guyanagaster</taxon>
    </lineage>
</organism>